<dbReference type="OrthoDB" id="332175at2"/>
<feature type="signal peptide" evidence="2">
    <location>
        <begin position="1"/>
        <end position="29"/>
    </location>
</feature>
<evidence type="ECO:0000256" key="1">
    <source>
        <dbReference type="SAM" id="Phobius"/>
    </source>
</evidence>
<evidence type="ECO:0000313" key="3">
    <source>
        <dbReference type="EMBL" id="AUM12759.1"/>
    </source>
</evidence>
<keyword evidence="4" id="KW-1185">Reference proteome</keyword>
<keyword evidence="1" id="KW-0472">Membrane</keyword>
<keyword evidence="1" id="KW-1133">Transmembrane helix</keyword>
<dbReference type="EMBL" id="CP022684">
    <property type="protein sequence ID" value="AUM12759.1"/>
    <property type="molecule type" value="Genomic_DNA"/>
</dbReference>
<evidence type="ECO:0000313" key="4">
    <source>
        <dbReference type="Proteomes" id="UP000235116"/>
    </source>
</evidence>
<organism evidence="3 4">
    <name type="scientific">Ketobacter alkanivorans</name>
    <dbReference type="NCBI Taxonomy" id="1917421"/>
    <lineage>
        <taxon>Bacteria</taxon>
        <taxon>Pseudomonadati</taxon>
        <taxon>Pseudomonadota</taxon>
        <taxon>Gammaproteobacteria</taxon>
        <taxon>Pseudomonadales</taxon>
        <taxon>Ketobacteraceae</taxon>
        <taxon>Ketobacter</taxon>
    </lineage>
</organism>
<feature type="chain" id="PRO_5014694569" description="Multidrug transporter" evidence="2">
    <location>
        <begin position="30"/>
        <end position="111"/>
    </location>
</feature>
<dbReference type="AlphaFoldDB" id="A0A2K9LK71"/>
<keyword evidence="1" id="KW-0812">Transmembrane</keyword>
<gene>
    <name evidence="3" type="ORF">Kalk_10160</name>
</gene>
<proteinExistence type="predicted"/>
<sequence length="111" mass="11460">MRSLKSTFRSVMVALSMALFAAAPAVSQAQTVTDRPSGLEMTGDVLLVRPLTLVATVIGAGLFVVSLPFSALGGNVGEAGNTLVATPFKATFMRCLGCSDKHLSTAQSAEQ</sequence>
<evidence type="ECO:0000256" key="2">
    <source>
        <dbReference type="SAM" id="SignalP"/>
    </source>
</evidence>
<name>A0A2K9LK71_9GAMM</name>
<reference evidence="4" key="1">
    <citation type="submission" date="2017-08" db="EMBL/GenBank/DDBJ databases">
        <title>Direct submision.</title>
        <authorList>
            <person name="Kim S.-J."/>
            <person name="Rhee S.-K."/>
        </authorList>
    </citation>
    <scope>NUCLEOTIDE SEQUENCE [LARGE SCALE GENOMIC DNA]</scope>
    <source>
        <strain evidence="4">GI5</strain>
    </source>
</reference>
<keyword evidence="2" id="KW-0732">Signal</keyword>
<dbReference type="RefSeq" id="WP_101894142.1">
    <property type="nucleotide sequence ID" value="NZ_CP022684.1"/>
</dbReference>
<evidence type="ECO:0008006" key="5">
    <source>
        <dbReference type="Google" id="ProtNLM"/>
    </source>
</evidence>
<protein>
    <recommendedName>
        <fullName evidence="5">Multidrug transporter</fullName>
    </recommendedName>
</protein>
<accession>A0A2K9LK71</accession>
<dbReference type="KEGG" id="kak:Kalk_10160"/>
<feature type="transmembrane region" description="Helical" evidence="1">
    <location>
        <begin position="53"/>
        <end position="72"/>
    </location>
</feature>
<dbReference type="Proteomes" id="UP000235116">
    <property type="component" value="Chromosome"/>
</dbReference>